<evidence type="ECO:0000313" key="2">
    <source>
        <dbReference type="Proteomes" id="UP000076532"/>
    </source>
</evidence>
<organism evidence="1 2">
    <name type="scientific">Athelia psychrophila</name>
    <dbReference type="NCBI Taxonomy" id="1759441"/>
    <lineage>
        <taxon>Eukaryota</taxon>
        <taxon>Fungi</taxon>
        <taxon>Dikarya</taxon>
        <taxon>Basidiomycota</taxon>
        <taxon>Agaricomycotina</taxon>
        <taxon>Agaricomycetes</taxon>
        <taxon>Agaricomycetidae</taxon>
        <taxon>Atheliales</taxon>
        <taxon>Atheliaceae</taxon>
        <taxon>Athelia</taxon>
    </lineage>
</organism>
<keyword evidence="2" id="KW-1185">Reference proteome</keyword>
<reference evidence="1 2" key="1">
    <citation type="journal article" date="2016" name="Mol. Biol. Evol.">
        <title>Comparative Genomics of Early-Diverging Mushroom-Forming Fungi Provides Insights into the Origins of Lignocellulose Decay Capabilities.</title>
        <authorList>
            <person name="Nagy L.G."/>
            <person name="Riley R."/>
            <person name="Tritt A."/>
            <person name="Adam C."/>
            <person name="Daum C."/>
            <person name="Floudas D."/>
            <person name="Sun H."/>
            <person name="Yadav J.S."/>
            <person name="Pangilinan J."/>
            <person name="Larsson K.H."/>
            <person name="Matsuura K."/>
            <person name="Barry K."/>
            <person name="Labutti K."/>
            <person name="Kuo R."/>
            <person name="Ohm R.A."/>
            <person name="Bhattacharya S.S."/>
            <person name="Shirouzu T."/>
            <person name="Yoshinaga Y."/>
            <person name="Martin F.M."/>
            <person name="Grigoriev I.V."/>
            <person name="Hibbett D.S."/>
        </authorList>
    </citation>
    <scope>NUCLEOTIDE SEQUENCE [LARGE SCALE GENOMIC DNA]</scope>
    <source>
        <strain evidence="1 2">CBS 109695</strain>
    </source>
</reference>
<dbReference type="PANTHER" id="PTHR17695">
    <property type="entry name" value="SMALL SUBUNIT PROCESSOME COMPONENT 20 HOMOLOG"/>
    <property type="match status" value="1"/>
</dbReference>
<name>A0A166E994_9AGAM</name>
<sequence length="620" mass="67915">DAPPAKRFKHQSYKASLKEVHLPSPLSQSHRPNLEEDIPETSSQFYIALQHARQLSLAPTYIRFANKVDPLAQSLPLLLLNWKEVLAAWTVAIEDGGEGSGMLVELLHPFISDLRTTITPSYLTVLDPLLALLPRCRTEGISAETLERVMRTLGALWKWVLIPSLTTATGPEESLLEKTWTRLTSTLIRCTPEVQRALAEVWGAGVLRRLKNDGDWRTRGVQMLGECVRGGDLEGKGMEDMCAWSVVYACQSVTQTLHTCTSTIIAALLDFHLSPPKESQDENDTQCARLVRRVLTTLLHYVKTGAQFTVVGDELVTRFERAAQSTTPMEADGLDTEKLRKVIEGLNVCCSVRQGSRMSLKQLTSIATSIPPLTSSVQFPDLRRAMLTLVVAILAAGDMALWLGPGRKIFSALTPSADFGFAFALYGALADPAIAWGGWNILGAPGVVKMITASPSLFDAETRQFPELLARLVRVDRLEGTGEVWTEKLGAWVENRLASWKMVESDESEAEEKVEELNVLLTLSRFSPPVAIVAHLTAIIEGILGVVSEGADGSEEVNKTYANKSWVLGSAFGALAATCTRSKSDGLYVDPASWVEPTVRCFGRSEIALSGLVELVKARY</sequence>
<proteinExistence type="predicted"/>
<dbReference type="STRING" id="436010.A0A166E994"/>
<dbReference type="OrthoDB" id="360653at2759"/>
<dbReference type="PANTHER" id="PTHR17695:SF11">
    <property type="entry name" value="SMALL SUBUNIT PROCESSOME COMPONENT 20 HOMOLOG"/>
    <property type="match status" value="1"/>
</dbReference>
<dbReference type="GO" id="GO:0032040">
    <property type="term" value="C:small-subunit processome"/>
    <property type="evidence" value="ECO:0007669"/>
    <property type="project" value="TreeGrafter"/>
</dbReference>
<evidence type="ECO:0000313" key="1">
    <source>
        <dbReference type="EMBL" id="KZP15526.1"/>
    </source>
</evidence>
<feature type="non-terminal residue" evidence="1">
    <location>
        <position position="620"/>
    </location>
</feature>
<dbReference type="Proteomes" id="UP000076532">
    <property type="component" value="Unassembled WGS sequence"/>
</dbReference>
<gene>
    <name evidence="1" type="ORF">FIBSPDRAFT_689252</name>
</gene>
<dbReference type="GO" id="GO:0030686">
    <property type="term" value="C:90S preribosome"/>
    <property type="evidence" value="ECO:0007669"/>
    <property type="project" value="TreeGrafter"/>
</dbReference>
<accession>A0A166E994</accession>
<dbReference type="AlphaFoldDB" id="A0A166E994"/>
<protein>
    <submittedName>
        <fullName evidence="1">Uncharacterized protein</fullName>
    </submittedName>
</protein>
<feature type="non-terminal residue" evidence="1">
    <location>
        <position position="1"/>
    </location>
</feature>
<dbReference type="InterPro" id="IPR052575">
    <property type="entry name" value="SSU_processome_comp_20"/>
</dbReference>
<dbReference type="EMBL" id="KV417603">
    <property type="protein sequence ID" value="KZP15526.1"/>
    <property type="molecule type" value="Genomic_DNA"/>
</dbReference>